<dbReference type="Proteomes" id="UP000596742">
    <property type="component" value="Unassembled WGS sequence"/>
</dbReference>
<keyword evidence="3" id="KW-1133">Transmembrane helix</keyword>
<reference evidence="4" key="1">
    <citation type="submission" date="2018-11" db="EMBL/GenBank/DDBJ databases">
        <authorList>
            <person name="Alioto T."/>
            <person name="Alioto T."/>
        </authorList>
    </citation>
    <scope>NUCLEOTIDE SEQUENCE</scope>
</reference>
<comment type="caution">
    <text evidence="4">The sequence shown here is derived from an EMBL/GenBank/DDBJ whole genome shotgun (WGS) entry which is preliminary data.</text>
</comment>
<dbReference type="EMBL" id="UYJE01004678">
    <property type="protein sequence ID" value="VDI30318.1"/>
    <property type="molecule type" value="Genomic_DNA"/>
</dbReference>
<dbReference type="OrthoDB" id="10560677at2759"/>
<evidence type="ECO:0000313" key="5">
    <source>
        <dbReference type="Proteomes" id="UP000596742"/>
    </source>
</evidence>
<gene>
    <name evidence="4" type="ORF">MGAL_10B052104</name>
</gene>
<keyword evidence="3" id="KW-0472">Membrane</keyword>
<feature type="region of interest" description="Disordered" evidence="2">
    <location>
        <begin position="1"/>
        <end position="31"/>
    </location>
</feature>
<evidence type="ECO:0000313" key="4">
    <source>
        <dbReference type="EMBL" id="VDI30318.1"/>
    </source>
</evidence>
<name>A0A8B6E7M7_MYTGA</name>
<keyword evidence="5" id="KW-1185">Reference proteome</keyword>
<accession>A0A8B6E7M7</accession>
<keyword evidence="3" id="KW-0812">Transmembrane</keyword>
<protein>
    <submittedName>
        <fullName evidence="4">Uncharacterized protein</fullName>
    </submittedName>
</protein>
<feature type="coiled-coil region" evidence="1">
    <location>
        <begin position="122"/>
        <end position="185"/>
    </location>
</feature>
<organism evidence="4 5">
    <name type="scientific">Mytilus galloprovincialis</name>
    <name type="common">Mediterranean mussel</name>
    <dbReference type="NCBI Taxonomy" id="29158"/>
    <lineage>
        <taxon>Eukaryota</taxon>
        <taxon>Metazoa</taxon>
        <taxon>Spiralia</taxon>
        <taxon>Lophotrochozoa</taxon>
        <taxon>Mollusca</taxon>
        <taxon>Bivalvia</taxon>
        <taxon>Autobranchia</taxon>
        <taxon>Pteriomorphia</taxon>
        <taxon>Mytilida</taxon>
        <taxon>Mytiloidea</taxon>
        <taxon>Mytilidae</taxon>
        <taxon>Mytilinae</taxon>
        <taxon>Mytilus</taxon>
    </lineage>
</organism>
<dbReference type="AlphaFoldDB" id="A0A8B6E7M7"/>
<evidence type="ECO:0000256" key="2">
    <source>
        <dbReference type="SAM" id="MobiDB-lite"/>
    </source>
</evidence>
<proteinExistence type="predicted"/>
<keyword evidence="1" id="KW-0175">Coiled coil</keyword>
<sequence>MTEKAVWESKDNDDCSDDDINKGSDDVDNDVPEKMTDTHSKLFNKGHILCYGTMVSVINIVITISICVTTVIFLPDYQKNGFHLKEDIFRISDQLESLSTELKTYRSKTIGPTKIENIFHDNHVLQKQNRRLKSELKKEKSQKEEESRKLKAELQNEKLVKEEENRKLTAELQKEKFEKEEGNRKLTAELQKEKSEKGNGYLYTYMSFLFYGKPFLNLATFDFYVGMSFVSFRYADVKLSSKGDNYCIIEVGFEW</sequence>
<evidence type="ECO:0000256" key="3">
    <source>
        <dbReference type="SAM" id="Phobius"/>
    </source>
</evidence>
<evidence type="ECO:0000256" key="1">
    <source>
        <dbReference type="SAM" id="Coils"/>
    </source>
</evidence>
<feature type="transmembrane region" description="Helical" evidence="3">
    <location>
        <begin position="48"/>
        <end position="74"/>
    </location>
</feature>